<sequence>MTVRRPGRPEDLPSAEVIWARWAALAAVLSTPEAGRPGYRLDDDGLHLDTLGSTWAAMTWRSDGRAVLFGEDQAGGTKWHEPPVDVLADAPDWLPYERLEDHLEGGELGFVYWYDDGTWFRAPYPSDLEDDGVAATLGRFAVRSDTAWEMESRLRERIPRASAPFQAACARLLTCAERRAVTAGTVRGFAEQIGWPDADVTAITATARRAGLTRPAR</sequence>
<proteinExistence type="predicted"/>
<dbReference type="RefSeq" id="WP_345436183.1">
    <property type="nucleotide sequence ID" value="NZ_BAABHK010000011.1"/>
</dbReference>
<gene>
    <name evidence="1" type="ORF">GCM10023196_069860</name>
</gene>
<reference evidence="2" key="1">
    <citation type="journal article" date="2019" name="Int. J. Syst. Evol. Microbiol.">
        <title>The Global Catalogue of Microorganisms (GCM) 10K type strain sequencing project: providing services to taxonomists for standard genome sequencing and annotation.</title>
        <authorList>
            <consortium name="The Broad Institute Genomics Platform"/>
            <consortium name="The Broad Institute Genome Sequencing Center for Infectious Disease"/>
            <person name="Wu L."/>
            <person name="Ma J."/>
        </authorList>
    </citation>
    <scope>NUCLEOTIDE SEQUENCE [LARGE SCALE GENOMIC DNA]</scope>
    <source>
        <strain evidence="2">JCM 17939</strain>
    </source>
</reference>
<name>A0ABP8ULW2_9ACTN</name>
<evidence type="ECO:0000313" key="2">
    <source>
        <dbReference type="Proteomes" id="UP001501442"/>
    </source>
</evidence>
<dbReference type="EMBL" id="BAABHK010000011">
    <property type="protein sequence ID" value="GAA4633202.1"/>
    <property type="molecule type" value="Genomic_DNA"/>
</dbReference>
<accession>A0ABP8ULW2</accession>
<dbReference type="Proteomes" id="UP001501442">
    <property type="component" value="Unassembled WGS sequence"/>
</dbReference>
<keyword evidence="2" id="KW-1185">Reference proteome</keyword>
<protein>
    <submittedName>
        <fullName evidence="1">Uncharacterized protein</fullName>
    </submittedName>
</protein>
<organism evidence="1 2">
    <name type="scientific">Actinoallomurus vinaceus</name>
    <dbReference type="NCBI Taxonomy" id="1080074"/>
    <lineage>
        <taxon>Bacteria</taxon>
        <taxon>Bacillati</taxon>
        <taxon>Actinomycetota</taxon>
        <taxon>Actinomycetes</taxon>
        <taxon>Streptosporangiales</taxon>
        <taxon>Thermomonosporaceae</taxon>
        <taxon>Actinoallomurus</taxon>
    </lineage>
</organism>
<comment type="caution">
    <text evidence="1">The sequence shown here is derived from an EMBL/GenBank/DDBJ whole genome shotgun (WGS) entry which is preliminary data.</text>
</comment>
<evidence type="ECO:0000313" key="1">
    <source>
        <dbReference type="EMBL" id="GAA4633202.1"/>
    </source>
</evidence>